<accession>A0A392NF86</accession>
<comment type="caution">
    <text evidence="1">The sequence shown here is derived from an EMBL/GenBank/DDBJ whole genome shotgun (WGS) entry which is preliminary data.</text>
</comment>
<dbReference type="Proteomes" id="UP000265520">
    <property type="component" value="Unassembled WGS sequence"/>
</dbReference>
<proteinExistence type="predicted"/>
<evidence type="ECO:0000313" key="2">
    <source>
        <dbReference type="Proteomes" id="UP000265520"/>
    </source>
</evidence>
<organism evidence="1 2">
    <name type="scientific">Trifolium medium</name>
    <dbReference type="NCBI Taxonomy" id="97028"/>
    <lineage>
        <taxon>Eukaryota</taxon>
        <taxon>Viridiplantae</taxon>
        <taxon>Streptophyta</taxon>
        <taxon>Embryophyta</taxon>
        <taxon>Tracheophyta</taxon>
        <taxon>Spermatophyta</taxon>
        <taxon>Magnoliopsida</taxon>
        <taxon>eudicotyledons</taxon>
        <taxon>Gunneridae</taxon>
        <taxon>Pentapetalae</taxon>
        <taxon>rosids</taxon>
        <taxon>fabids</taxon>
        <taxon>Fabales</taxon>
        <taxon>Fabaceae</taxon>
        <taxon>Papilionoideae</taxon>
        <taxon>50 kb inversion clade</taxon>
        <taxon>NPAAA clade</taxon>
        <taxon>Hologalegina</taxon>
        <taxon>IRL clade</taxon>
        <taxon>Trifolieae</taxon>
        <taxon>Trifolium</taxon>
    </lineage>
</organism>
<sequence>MGVVKMSLGETACSYALLILEDDNIPAT</sequence>
<dbReference type="AlphaFoldDB" id="A0A392NF86"/>
<name>A0A392NF86_9FABA</name>
<feature type="non-terminal residue" evidence="1">
    <location>
        <position position="28"/>
    </location>
</feature>
<evidence type="ECO:0000313" key="1">
    <source>
        <dbReference type="EMBL" id="MCH98231.1"/>
    </source>
</evidence>
<reference evidence="1 2" key="1">
    <citation type="journal article" date="2018" name="Front. Plant Sci.">
        <title>Red Clover (Trifolium pratense) and Zigzag Clover (T. medium) - A Picture of Genomic Similarities and Differences.</title>
        <authorList>
            <person name="Dluhosova J."/>
            <person name="Istvanek J."/>
            <person name="Nedelnik J."/>
            <person name="Repkova J."/>
        </authorList>
    </citation>
    <scope>NUCLEOTIDE SEQUENCE [LARGE SCALE GENOMIC DNA]</scope>
    <source>
        <strain evidence="2">cv. 10/8</strain>
        <tissue evidence="1">Leaf</tissue>
    </source>
</reference>
<protein>
    <submittedName>
        <fullName evidence="1">Uncharacterized protein</fullName>
    </submittedName>
</protein>
<keyword evidence="2" id="KW-1185">Reference proteome</keyword>
<dbReference type="EMBL" id="LXQA010037077">
    <property type="protein sequence ID" value="MCH98231.1"/>
    <property type="molecule type" value="Genomic_DNA"/>
</dbReference>